<gene>
    <name evidence="1" type="ORF">AVT10_12085</name>
</gene>
<comment type="caution">
    <text evidence="1">The sequence shown here is derived from an EMBL/GenBank/DDBJ whole genome shotgun (WGS) entry which is preliminary data.</text>
</comment>
<sequence>MKPAREDLRAYRWAPMVELFPFEGLDMTGASFAMEVRLYPDAPGAALVALSNAASNAQGISLDVEWDGELPTSIVQIRINETTLEGLLPFPANGTEPGDEISLAYDLHITMPDFGKRRWVEGAFIIVPGATH</sequence>
<dbReference type="Proteomes" id="UP000076609">
    <property type="component" value="Unassembled WGS sequence"/>
</dbReference>
<keyword evidence="2" id="KW-1185">Reference proteome</keyword>
<dbReference type="RefSeq" id="WP_066689400.1">
    <property type="nucleotide sequence ID" value="NZ_LQQO01000008.1"/>
</dbReference>
<protein>
    <submittedName>
        <fullName evidence="1">Uncharacterized protein</fullName>
    </submittedName>
</protein>
<dbReference type="EMBL" id="LQQO01000008">
    <property type="protein sequence ID" value="KZE16233.1"/>
    <property type="molecule type" value="Genomic_DNA"/>
</dbReference>
<reference evidence="2" key="1">
    <citation type="submission" date="2016-01" db="EMBL/GenBank/DDBJ databases">
        <title>Draft genome of Chromobacterium sp. F49.</title>
        <authorList>
            <person name="Hong K.W."/>
        </authorList>
    </citation>
    <scope>NUCLEOTIDE SEQUENCE [LARGE SCALE GENOMIC DNA]</scope>
    <source>
        <strain evidence="2">CN3</strain>
    </source>
</reference>
<proteinExistence type="predicted"/>
<evidence type="ECO:0000313" key="2">
    <source>
        <dbReference type="Proteomes" id="UP000076609"/>
    </source>
</evidence>
<accession>A0ABR5YDH2</accession>
<organism evidence="1 2">
    <name type="scientific">Sphingomonas hankookensis</name>
    <dbReference type="NCBI Taxonomy" id="563996"/>
    <lineage>
        <taxon>Bacteria</taxon>
        <taxon>Pseudomonadati</taxon>
        <taxon>Pseudomonadota</taxon>
        <taxon>Alphaproteobacteria</taxon>
        <taxon>Sphingomonadales</taxon>
        <taxon>Sphingomonadaceae</taxon>
        <taxon>Sphingomonas</taxon>
    </lineage>
</organism>
<name>A0ABR5YDH2_9SPHN</name>
<evidence type="ECO:0000313" key="1">
    <source>
        <dbReference type="EMBL" id="KZE16233.1"/>
    </source>
</evidence>